<keyword evidence="3" id="KW-0378">Hydrolase</keyword>
<evidence type="ECO:0000256" key="3">
    <source>
        <dbReference type="ARBA" id="ARBA00022801"/>
    </source>
</evidence>
<keyword evidence="7" id="KW-0349">Heme</keyword>
<dbReference type="InterPro" id="IPR036866">
    <property type="entry name" value="RibonucZ/Hydroxyglut_hydro"/>
</dbReference>
<evidence type="ECO:0000256" key="7">
    <source>
        <dbReference type="PIRSR" id="PIRSR602401-1"/>
    </source>
</evidence>
<dbReference type="Pfam" id="PF00753">
    <property type="entry name" value="Lactamase_B"/>
    <property type="match status" value="1"/>
</dbReference>
<comment type="similarity">
    <text evidence="1">Belongs to the metallo-beta-lactamase superfamily.</text>
</comment>
<reference evidence="9 10" key="1">
    <citation type="journal article" date="2016" name="BMC Genomics">
        <title>Comparative genomic and transcriptomic analyses of the Fuzhuan brick tea-fermentation fungus Aspergillus cristatus.</title>
        <authorList>
            <person name="Ge Y."/>
            <person name="Wang Y."/>
            <person name="Liu Y."/>
            <person name="Tan Y."/>
            <person name="Ren X."/>
            <person name="Zhang X."/>
            <person name="Hyde K.D."/>
            <person name="Liu Y."/>
            <person name="Liu Z."/>
        </authorList>
    </citation>
    <scope>NUCLEOTIDE SEQUENCE [LARGE SCALE GENOMIC DNA]</scope>
    <source>
        <strain evidence="9 10">GZAAS20.1005</strain>
    </source>
</reference>
<dbReference type="Proteomes" id="UP000094569">
    <property type="component" value="Unassembled WGS sequence"/>
</dbReference>
<dbReference type="CDD" id="cd07730">
    <property type="entry name" value="metallo-hydrolase-like_MBL-fold"/>
    <property type="match status" value="1"/>
</dbReference>
<evidence type="ECO:0000256" key="2">
    <source>
        <dbReference type="ARBA" id="ARBA00022723"/>
    </source>
</evidence>
<evidence type="ECO:0000313" key="9">
    <source>
        <dbReference type="EMBL" id="ODM17884.1"/>
    </source>
</evidence>
<dbReference type="PANTHER" id="PTHR42978:SF5">
    <property type="entry name" value="METALLO-BETA-LACTAMASE DOMAIN-CONTAINING PROTEIN"/>
    <property type="match status" value="1"/>
</dbReference>
<dbReference type="InterPro" id="IPR051013">
    <property type="entry name" value="MBL_superfamily_lactonases"/>
</dbReference>
<dbReference type="InterPro" id="IPR036396">
    <property type="entry name" value="Cyt_P450_sf"/>
</dbReference>
<feature type="domain" description="Metallo-beta-lactamase" evidence="8">
    <location>
        <begin position="469"/>
        <end position="701"/>
    </location>
</feature>
<dbReference type="SUPFAM" id="SSF48264">
    <property type="entry name" value="Cytochrome P450"/>
    <property type="match status" value="2"/>
</dbReference>
<dbReference type="InterPro" id="IPR001279">
    <property type="entry name" value="Metallo-B-lactamas"/>
</dbReference>
<dbReference type="InterPro" id="IPR001128">
    <property type="entry name" value="Cyt_P450"/>
</dbReference>
<dbReference type="STRING" id="573508.A0A1E3BAE4"/>
<dbReference type="Gene3D" id="1.10.630.10">
    <property type="entry name" value="Cytochrome P450"/>
    <property type="match status" value="2"/>
</dbReference>
<dbReference type="InterPro" id="IPR002401">
    <property type="entry name" value="Cyt_P450_E_grp-I"/>
</dbReference>
<dbReference type="OrthoDB" id="3934656at2759"/>
<comment type="caution">
    <text evidence="9">The sequence shown here is derived from an EMBL/GenBank/DDBJ whole genome shotgun (WGS) entry which is preliminary data.</text>
</comment>
<feature type="binding site" description="axial binding residue" evidence="7">
    <location>
        <position position="414"/>
    </location>
    <ligand>
        <name>heme</name>
        <dbReference type="ChEBI" id="CHEBI:30413"/>
    </ligand>
    <ligandPart>
        <name>Fe</name>
        <dbReference type="ChEBI" id="CHEBI:18248"/>
    </ligandPart>
</feature>
<dbReference type="PRINTS" id="PR00463">
    <property type="entry name" value="EP450I"/>
</dbReference>
<comment type="cofactor">
    <cofactor evidence="7">
        <name>heme</name>
        <dbReference type="ChEBI" id="CHEBI:30413"/>
    </cofactor>
</comment>
<dbReference type="Pfam" id="PF00067">
    <property type="entry name" value="p450"/>
    <property type="match status" value="2"/>
</dbReference>
<evidence type="ECO:0000256" key="6">
    <source>
        <dbReference type="ARBA" id="ARBA00023004"/>
    </source>
</evidence>
<dbReference type="GO" id="GO:0016705">
    <property type="term" value="F:oxidoreductase activity, acting on paired donors, with incorporation or reduction of molecular oxygen"/>
    <property type="evidence" value="ECO:0007669"/>
    <property type="project" value="InterPro"/>
</dbReference>
<proteinExistence type="inferred from homology"/>
<dbReference type="AlphaFoldDB" id="A0A1E3BAE4"/>
<dbReference type="PANTHER" id="PTHR42978">
    <property type="entry name" value="QUORUM-QUENCHING LACTONASE YTNP-RELATED-RELATED"/>
    <property type="match status" value="1"/>
</dbReference>
<gene>
    <name evidence="9" type="ORF">SI65_06672</name>
</gene>
<protein>
    <recommendedName>
        <fullName evidence="8">Metallo-beta-lactamase domain-containing protein</fullName>
    </recommendedName>
</protein>
<dbReference type="GO" id="GO:0016787">
    <property type="term" value="F:hydrolase activity"/>
    <property type="evidence" value="ECO:0007669"/>
    <property type="project" value="UniProtKB-KW"/>
</dbReference>
<evidence type="ECO:0000256" key="1">
    <source>
        <dbReference type="ARBA" id="ARBA00007749"/>
    </source>
</evidence>
<keyword evidence="10" id="KW-1185">Reference proteome</keyword>
<evidence type="ECO:0000256" key="4">
    <source>
        <dbReference type="ARBA" id="ARBA00022833"/>
    </source>
</evidence>
<accession>A0A1E3BAE4</accession>
<dbReference type="EMBL" id="JXNT01000007">
    <property type="protein sequence ID" value="ODM17884.1"/>
    <property type="molecule type" value="Genomic_DNA"/>
</dbReference>
<dbReference type="PROSITE" id="PS00086">
    <property type="entry name" value="CYTOCHROME_P450"/>
    <property type="match status" value="1"/>
</dbReference>
<dbReference type="GO" id="GO:0005506">
    <property type="term" value="F:iron ion binding"/>
    <property type="evidence" value="ECO:0007669"/>
    <property type="project" value="InterPro"/>
</dbReference>
<dbReference type="GO" id="GO:0020037">
    <property type="term" value="F:heme binding"/>
    <property type="evidence" value="ECO:0007669"/>
    <property type="project" value="InterPro"/>
</dbReference>
<keyword evidence="6 7" id="KW-0408">Iron</keyword>
<dbReference type="SMART" id="SM00849">
    <property type="entry name" value="Lactamase_B"/>
    <property type="match status" value="1"/>
</dbReference>
<evidence type="ECO:0000259" key="8">
    <source>
        <dbReference type="SMART" id="SM00849"/>
    </source>
</evidence>
<dbReference type="InterPro" id="IPR017972">
    <property type="entry name" value="Cyt_P450_CS"/>
</dbReference>
<dbReference type="SUPFAM" id="SSF56281">
    <property type="entry name" value="Metallo-hydrolase/oxidoreductase"/>
    <property type="match status" value="1"/>
</dbReference>
<sequence>MHHPVLLATVIILLGHLLFRLYRSYHRLKHIPGPKWAKLTNLQRVWWVQTRRAHEIHQQLHERYGTSARFGPNMVSISDPEAIPVIYPARMGFPKSDFYRTQMPYSRKGGALPVVFNTRDEHLHKQLRSPIASLYPMTNVRLDSRFVKTQCEFDLGNWLQYFAFEVMGTLSFSKRYGFLENGCDTNGLLESIWAFMKRVVLYMGQIPWFDEVWYKNWFVALLRSTPGMPILRIVDKHITARQRTTQDSDDANKATLNSQLDGRKDMLSQFLETQATNPAVPSWAPRAWTFSNVIAGSDSTGNVMRTVMYNIIAHPQSLHHLRDELQEAQQQGNLSQPFPTFKQVRQLPYLDACVRGGASNPPALLSSVRAGCSGGWNYYLWDFLPAGNGGGNESGQRQKMENSVLTFGSGRRTCLGKNIAILEIMKLVPALIINYETQLVDPARGTTLDLNPSLFWEPPMKGLDVVKSPDYSFLISNGNRHVLFDLGMRHDWENLPPKTLSLIKNTTNVDIGPNIADVLDSDVSGLNIRSKDIEAIIWSHHHFDHTGDPSTFPESTTLVVGPGVKDVAWPGYPTSTNGTVLDSDIAGREVREISFSKNAAETVQLGPFDAHDYFGDGSFYLLDAPGHSVGHLCGLARVTTDPDTFVFMGGDCCHHAGVLRPSRYLPLPFSEGSEDSSLCAEMESTQGSAKTDAFFRVSPALTLNHGQALETVEKIKVLEGSGEVFVILAHDGTL</sequence>
<evidence type="ECO:0000256" key="5">
    <source>
        <dbReference type="ARBA" id="ARBA00023002"/>
    </source>
</evidence>
<dbReference type="GO" id="GO:0004497">
    <property type="term" value="F:monooxygenase activity"/>
    <property type="evidence" value="ECO:0007669"/>
    <property type="project" value="InterPro"/>
</dbReference>
<evidence type="ECO:0000313" key="10">
    <source>
        <dbReference type="Proteomes" id="UP000094569"/>
    </source>
</evidence>
<dbReference type="VEuPathDB" id="FungiDB:SI65_06672"/>
<name>A0A1E3BAE4_ASPCR</name>
<keyword evidence="2 7" id="KW-0479">Metal-binding</keyword>
<organism evidence="9 10">
    <name type="scientific">Aspergillus cristatus</name>
    <name type="common">Chinese Fuzhuan brick tea-fermentation fungus</name>
    <name type="synonym">Eurotium cristatum</name>
    <dbReference type="NCBI Taxonomy" id="573508"/>
    <lineage>
        <taxon>Eukaryota</taxon>
        <taxon>Fungi</taxon>
        <taxon>Dikarya</taxon>
        <taxon>Ascomycota</taxon>
        <taxon>Pezizomycotina</taxon>
        <taxon>Eurotiomycetes</taxon>
        <taxon>Eurotiomycetidae</taxon>
        <taxon>Eurotiales</taxon>
        <taxon>Aspergillaceae</taxon>
        <taxon>Aspergillus</taxon>
        <taxon>Aspergillus subgen. Aspergillus</taxon>
    </lineage>
</organism>
<keyword evidence="4" id="KW-0862">Zinc</keyword>
<dbReference type="Gene3D" id="3.60.15.10">
    <property type="entry name" value="Ribonuclease Z/Hydroxyacylglutathione hydrolase-like"/>
    <property type="match status" value="1"/>
</dbReference>
<keyword evidence="5" id="KW-0560">Oxidoreductase</keyword>